<accession>A0ABT0BYU1</accession>
<evidence type="ECO:0000313" key="3">
    <source>
        <dbReference type="Proteomes" id="UP001165444"/>
    </source>
</evidence>
<proteinExistence type="predicted"/>
<name>A0ABT0BYU1_9BACT</name>
<feature type="non-terminal residue" evidence="2">
    <location>
        <position position="103"/>
    </location>
</feature>
<feature type="chain" id="PRO_5045838555" evidence="1">
    <location>
        <begin position="27"/>
        <end position="103"/>
    </location>
</feature>
<dbReference type="RefSeq" id="WP_243323637.1">
    <property type="nucleotide sequence ID" value="NZ_JAKZMM010000008.1"/>
</dbReference>
<dbReference type="EMBL" id="JAKZMM010000008">
    <property type="protein sequence ID" value="MCJ2379949.1"/>
    <property type="molecule type" value="Genomic_DNA"/>
</dbReference>
<feature type="signal peptide" evidence="1">
    <location>
        <begin position="1"/>
        <end position="26"/>
    </location>
</feature>
<reference evidence="2 3" key="1">
    <citation type="submission" date="2022-03" db="EMBL/GenBank/DDBJ databases">
        <title>Parabacteroides sp. nov. isolated from swine feces.</title>
        <authorList>
            <person name="Bak J.E."/>
        </authorList>
    </citation>
    <scope>NUCLEOTIDE SEQUENCE [LARGE SCALE GENOMIC DNA]</scope>
    <source>
        <strain evidence="2 3">AGMB00274</strain>
    </source>
</reference>
<dbReference type="PROSITE" id="PS51257">
    <property type="entry name" value="PROKAR_LIPOPROTEIN"/>
    <property type="match status" value="1"/>
</dbReference>
<protein>
    <submittedName>
        <fullName evidence="2">6-bladed beta-propeller</fullName>
    </submittedName>
</protein>
<keyword evidence="1" id="KW-0732">Signal</keyword>
<keyword evidence="3" id="KW-1185">Reference proteome</keyword>
<sequence length="103" mass="11577">MKTKVFFFVCMLLLVGSLILSCSSRQNEKSSVKQDEIKRDTLQIINLSDVSYKDSHAKLSDFAASITYIPLSDDKLIGDISQLCLSDNKFFIRCGTIIEVFTS</sequence>
<comment type="caution">
    <text evidence="2">The sequence shown here is derived from an EMBL/GenBank/DDBJ whole genome shotgun (WGS) entry which is preliminary data.</text>
</comment>
<evidence type="ECO:0000256" key="1">
    <source>
        <dbReference type="SAM" id="SignalP"/>
    </source>
</evidence>
<dbReference type="Proteomes" id="UP001165444">
    <property type="component" value="Unassembled WGS sequence"/>
</dbReference>
<gene>
    <name evidence="2" type="ORF">MUN53_04885</name>
</gene>
<organism evidence="2 3">
    <name type="scientific">Parabacteroides faecalis</name>
    <dbReference type="NCBI Taxonomy" id="2924040"/>
    <lineage>
        <taxon>Bacteria</taxon>
        <taxon>Pseudomonadati</taxon>
        <taxon>Bacteroidota</taxon>
        <taxon>Bacteroidia</taxon>
        <taxon>Bacteroidales</taxon>
        <taxon>Tannerellaceae</taxon>
        <taxon>Parabacteroides</taxon>
    </lineage>
</organism>
<evidence type="ECO:0000313" key="2">
    <source>
        <dbReference type="EMBL" id="MCJ2379949.1"/>
    </source>
</evidence>